<dbReference type="GO" id="GO:0003684">
    <property type="term" value="F:damaged DNA binding"/>
    <property type="evidence" value="ECO:0007669"/>
    <property type="project" value="InterPro"/>
</dbReference>
<evidence type="ECO:0000313" key="3">
    <source>
        <dbReference type="Proteomes" id="UP000298285"/>
    </source>
</evidence>
<dbReference type="InterPro" id="IPR017961">
    <property type="entry name" value="DNA_pol_Y-fam_little_finger"/>
</dbReference>
<evidence type="ECO:0000313" key="2">
    <source>
        <dbReference type="EMBL" id="TFU85739.1"/>
    </source>
</evidence>
<gene>
    <name evidence="2" type="ORF">E4T88_17395</name>
</gene>
<dbReference type="GO" id="GO:0006281">
    <property type="term" value="P:DNA repair"/>
    <property type="evidence" value="ECO:0007669"/>
    <property type="project" value="InterPro"/>
</dbReference>
<feature type="non-terminal residue" evidence="2">
    <location>
        <position position="157"/>
    </location>
</feature>
<dbReference type="EMBL" id="SPPK01000053">
    <property type="protein sequence ID" value="TFU85739.1"/>
    <property type="molecule type" value="Genomic_DNA"/>
</dbReference>
<protein>
    <submittedName>
        <fullName evidence="2">DNA polymerase V subunit UmuC</fullName>
    </submittedName>
</protein>
<feature type="non-terminal residue" evidence="2">
    <location>
        <position position="1"/>
    </location>
</feature>
<dbReference type="InterPro" id="IPR043502">
    <property type="entry name" value="DNA/RNA_pol_sf"/>
</dbReference>
<dbReference type="Proteomes" id="UP000298285">
    <property type="component" value="Unassembled WGS sequence"/>
</dbReference>
<sequence>ALPAQDLDDVLRATAVTEVWGVGHRIGAQLVEAGVHNVLDLARMDAATARRRWSVVLERTVRELQGTPCIQLENAPLPRKQIACTRSFGEPISLLPPLLQAVSEFASRAAEKLREQGSLAGQLLVFAHTSPFRHGPRFARSAVMPLRRPTADTHALV</sequence>
<dbReference type="SUPFAM" id="SSF56672">
    <property type="entry name" value="DNA/RNA polymerases"/>
    <property type="match status" value="1"/>
</dbReference>
<evidence type="ECO:0000259" key="1">
    <source>
        <dbReference type="Pfam" id="PF11799"/>
    </source>
</evidence>
<proteinExistence type="predicted"/>
<dbReference type="Pfam" id="PF11799">
    <property type="entry name" value="IMS_C"/>
    <property type="match status" value="1"/>
</dbReference>
<comment type="caution">
    <text evidence="2">The sequence shown here is derived from an EMBL/GenBank/DDBJ whole genome shotgun (WGS) entry which is preliminary data.</text>
</comment>
<dbReference type="AlphaFoldDB" id="A0A4Y9IIV9"/>
<name>A0A4Y9IIV9_9BACT</name>
<feature type="domain" description="DNA polymerase Y-family little finger" evidence="1">
    <location>
        <begin position="79"/>
        <end position="156"/>
    </location>
</feature>
<reference evidence="2 3" key="1">
    <citation type="submission" date="2019-03" db="EMBL/GenBank/DDBJ databases">
        <title>Diversity of the mouse oral microbiome.</title>
        <authorList>
            <person name="Joseph S."/>
            <person name="Aduse-Opoku J."/>
            <person name="Curtis M."/>
            <person name="Wade W."/>
            <person name="Hashim A."/>
        </authorList>
    </citation>
    <scope>NUCLEOTIDE SEQUENCE [LARGE SCALE GENOMIC DNA]</scope>
    <source>
        <strain evidence="2 3">P11</strain>
    </source>
</reference>
<organism evidence="2 3">
    <name type="scientific">Dysgonomonas mossii</name>
    <dbReference type="NCBI Taxonomy" id="163665"/>
    <lineage>
        <taxon>Bacteria</taxon>
        <taxon>Pseudomonadati</taxon>
        <taxon>Bacteroidota</taxon>
        <taxon>Bacteroidia</taxon>
        <taxon>Bacteroidales</taxon>
        <taxon>Dysgonomonadaceae</taxon>
        <taxon>Dysgonomonas</taxon>
    </lineage>
</organism>
<dbReference type="Gene3D" id="1.10.150.20">
    <property type="entry name" value="5' to 3' exonuclease, C-terminal subdomain"/>
    <property type="match status" value="1"/>
</dbReference>
<accession>A0A4Y9IIV9</accession>